<organism evidence="9 10">
    <name type="scientific">Exophiala bonariae</name>
    <dbReference type="NCBI Taxonomy" id="1690606"/>
    <lineage>
        <taxon>Eukaryota</taxon>
        <taxon>Fungi</taxon>
        <taxon>Dikarya</taxon>
        <taxon>Ascomycota</taxon>
        <taxon>Pezizomycotina</taxon>
        <taxon>Eurotiomycetes</taxon>
        <taxon>Chaetothyriomycetidae</taxon>
        <taxon>Chaetothyriales</taxon>
        <taxon>Herpotrichiellaceae</taxon>
        <taxon>Exophiala</taxon>
    </lineage>
</organism>
<dbReference type="Pfam" id="PF13738">
    <property type="entry name" value="Pyr_redox_3"/>
    <property type="match status" value="1"/>
</dbReference>
<keyword evidence="3" id="KW-0285">Flavoprotein</keyword>
<evidence type="ECO:0000256" key="7">
    <source>
        <dbReference type="ARBA" id="ARBA00023033"/>
    </source>
</evidence>
<dbReference type="InterPro" id="IPR050775">
    <property type="entry name" value="FAD-binding_Monooxygenases"/>
</dbReference>
<dbReference type="AlphaFoldDB" id="A0AAV9MWT7"/>
<reference evidence="9 10" key="1">
    <citation type="submission" date="2023-08" db="EMBL/GenBank/DDBJ databases">
        <title>Black Yeasts Isolated from many extreme environments.</title>
        <authorList>
            <person name="Coleine C."/>
            <person name="Stajich J.E."/>
            <person name="Selbmann L."/>
        </authorList>
    </citation>
    <scope>NUCLEOTIDE SEQUENCE [LARGE SCALE GENOMIC DNA]</scope>
    <source>
        <strain evidence="9 10">CCFEE 5792</strain>
    </source>
</reference>
<dbReference type="PANTHER" id="PTHR43098:SF4">
    <property type="entry name" value="BLR3857 PROTEIN"/>
    <property type="match status" value="1"/>
</dbReference>
<dbReference type="FunFam" id="3.50.50.60:FF:000341">
    <property type="entry name" value="Baeyer-Villiger monooxygenase"/>
    <property type="match status" value="1"/>
</dbReference>
<evidence type="ECO:0000256" key="1">
    <source>
        <dbReference type="ARBA" id="ARBA00001974"/>
    </source>
</evidence>
<comment type="similarity">
    <text evidence="2">Belongs to the FAD-binding monooxygenase family.</text>
</comment>
<keyword evidence="10" id="KW-1185">Reference proteome</keyword>
<protein>
    <recommendedName>
        <fullName evidence="11">FAD/NAD(P)-binding domain-containing protein</fullName>
    </recommendedName>
</protein>
<dbReference type="RefSeq" id="XP_064701726.1">
    <property type="nucleotide sequence ID" value="XM_064852129.1"/>
</dbReference>
<evidence type="ECO:0008006" key="11">
    <source>
        <dbReference type="Google" id="ProtNLM"/>
    </source>
</evidence>
<dbReference type="SUPFAM" id="SSF51905">
    <property type="entry name" value="FAD/NAD(P)-binding domain"/>
    <property type="match status" value="1"/>
</dbReference>
<evidence type="ECO:0000256" key="5">
    <source>
        <dbReference type="ARBA" id="ARBA00022857"/>
    </source>
</evidence>
<dbReference type="PANTHER" id="PTHR43098">
    <property type="entry name" value="L-ORNITHINE N(5)-MONOOXYGENASE-RELATED"/>
    <property type="match status" value="1"/>
</dbReference>
<dbReference type="EMBL" id="JAVRRD010000032">
    <property type="protein sequence ID" value="KAK5046127.1"/>
    <property type="molecule type" value="Genomic_DNA"/>
</dbReference>
<keyword evidence="5" id="KW-0521">NADP</keyword>
<keyword evidence="7" id="KW-0503">Monooxygenase</keyword>
<gene>
    <name evidence="9" type="ORF">LTR84_008584</name>
</gene>
<evidence type="ECO:0000256" key="8">
    <source>
        <dbReference type="SAM" id="MobiDB-lite"/>
    </source>
</evidence>
<comment type="caution">
    <text evidence="9">The sequence shown here is derived from an EMBL/GenBank/DDBJ whole genome shotgun (WGS) entry which is preliminary data.</text>
</comment>
<keyword evidence="6" id="KW-0560">Oxidoreductase</keyword>
<feature type="region of interest" description="Disordered" evidence="8">
    <location>
        <begin position="23"/>
        <end position="61"/>
    </location>
</feature>
<evidence type="ECO:0000256" key="4">
    <source>
        <dbReference type="ARBA" id="ARBA00022827"/>
    </source>
</evidence>
<dbReference type="Proteomes" id="UP001358417">
    <property type="component" value="Unassembled WGS sequence"/>
</dbReference>
<dbReference type="GeneID" id="89976747"/>
<evidence type="ECO:0000256" key="6">
    <source>
        <dbReference type="ARBA" id="ARBA00023002"/>
    </source>
</evidence>
<comment type="cofactor">
    <cofactor evidence="1">
        <name>FAD</name>
        <dbReference type="ChEBI" id="CHEBI:57692"/>
    </cofactor>
</comment>
<name>A0AAV9MWT7_9EURO</name>
<dbReference type="Gene3D" id="3.40.50.720">
    <property type="entry name" value="NAD(P)-binding Rossmann-like Domain"/>
    <property type="match status" value="1"/>
</dbReference>
<sequence length="660" mass="74188">MAQVETNTISSSMGTVIHETVEYHGDPTPVASDVTGIPSTLSSLPDEQPPSAEPQSIGFDPNTLKARYDLEREKRLAANPTGVDQYRSIKDGDPVFGHYIEDPYIERKERAAINERVEALIVGGGYGGQLVAVRLMEAGITDIRIVEKGGDFGGTWYWNRYPGAQCDIESYVYMPLLDETGYVPTEKYARNEELLEHARMIGRRYQLYPKSVFQTEIKKVEWNAETSEWHASSDRGDTFKARFFISAAGPLHRPKLPGIPGVDTFKGHAFHSSRWDYEYTGGNSTGNLHKLADKRVGIIGTGATSVQIVPHLANHAKQVYVFQRTPSSIDVRGNKMTDPDWVKSLGDHWQKKRMDNFNIIVNGGQQDEDLVADGWTDIIRKLLVRKPVDPNNPNSAQELAEQRQLFDYEKMEQIRARVDSIVTDPQTAAKLKPYYNQFCKRPCFHDEYLQSFNQSNVQLVDTDGKGVESITEKGVVANGQEYEIDCLIYATGFELATDWTQRSGFEVVGQDGLLISAKWQDGAATLHGWTTRGFPNFFMVQILQAALTPNFMHVTADQAVHFAYVISEAKKRNIKTLQPTQEAEDQWVKTIIEFAALRESFAKECTPGYYNNEGIPNPKLARNSSYGGGPLKFLQIMQEWRAKGDLDGLEKELFESDTLA</sequence>
<evidence type="ECO:0000313" key="10">
    <source>
        <dbReference type="Proteomes" id="UP001358417"/>
    </source>
</evidence>
<keyword evidence="4" id="KW-0274">FAD</keyword>
<proteinExistence type="inferred from homology"/>
<accession>A0AAV9MWT7</accession>
<dbReference type="InterPro" id="IPR036188">
    <property type="entry name" value="FAD/NAD-bd_sf"/>
</dbReference>
<evidence type="ECO:0000313" key="9">
    <source>
        <dbReference type="EMBL" id="KAK5046127.1"/>
    </source>
</evidence>
<dbReference type="Gene3D" id="3.50.50.60">
    <property type="entry name" value="FAD/NAD(P)-binding domain"/>
    <property type="match status" value="2"/>
</dbReference>
<dbReference type="GO" id="GO:0004497">
    <property type="term" value="F:monooxygenase activity"/>
    <property type="evidence" value="ECO:0007669"/>
    <property type="project" value="UniProtKB-KW"/>
</dbReference>
<evidence type="ECO:0000256" key="3">
    <source>
        <dbReference type="ARBA" id="ARBA00022630"/>
    </source>
</evidence>
<evidence type="ECO:0000256" key="2">
    <source>
        <dbReference type="ARBA" id="ARBA00010139"/>
    </source>
</evidence>